<keyword evidence="2" id="KW-0812">Transmembrane</keyword>
<dbReference type="KEGG" id="sawl:NGM29_18245"/>
<dbReference type="RefSeq" id="WP_254158205.1">
    <property type="nucleotide sequence ID" value="NZ_CP100355.1"/>
</dbReference>
<feature type="region of interest" description="Disordered" evidence="1">
    <location>
        <begin position="1"/>
        <end position="23"/>
    </location>
</feature>
<feature type="transmembrane region" description="Helical" evidence="2">
    <location>
        <begin position="64"/>
        <end position="88"/>
    </location>
</feature>
<protein>
    <submittedName>
        <fullName evidence="3">Uncharacterized protein</fullName>
    </submittedName>
</protein>
<organism evidence="3 4">
    <name type="scientific">Natronosalvus rutilus</name>
    <dbReference type="NCBI Taxonomy" id="2953753"/>
    <lineage>
        <taxon>Archaea</taxon>
        <taxon>Methanobacteriati</taxon>
        <taxon>Methanobacteriota</taxon>
        <taxon>Stenosarchaea group</taxon>
        <taxon>Halobacteria</taxon>
        <taxon>Halobacteriales</taxon>
        <taxon>Natrialbaceae</taxon>
        <taxon>Natronosalvus</taxon>
    </lineage>
</organism>
<evidence type="ECO:0000256" key="2">
    <source>
        <dbReference type="SAM" id="Phobius"/>
    </source>
</evidence>
<evidence type="ECO:0000256" key="1">
    <source>
        <dbReference type="SAM" id="MobiDB-lite"/>
    </source>
</evidence>
<gene>
    <name evidence="3" type="ORF">NGM29_18245</name>
</gene>
<dbReference type="AlphaFoldDB" id="A0A9E7SW52"/>
<proteinExistence type="predicted"/>
<accession>A0A9E7SW52</accession>
<evidence type="ECO:0000313" key="3">
    <source>
        <dbReference type="EMBL" id="UTF53681.1"/>
    </source>
</evidence>
<dbReference type="GeneID" id="73292029"/>
<keyword evidence="4" id="KW-1185">Reference proteome</keyword>
<evidence type="ECO:0000313" key="4">
    <source>
        <dbReference type="Proteomes" id="UP001056855"/>
    </source>
</evidence>
<dbReference type="EMBL" id="CP100355">
    <property type="protein sequence ID" value="UTF53681.1"/>
    <property type="molecule type" value="Genomic_DNA"/>
</dbReference>
<sequence length="95" mass="10268">MTVAYGLETNAQMRARDSGRGRNRDRYRTLRRWLGVPGQLLVGGLVLAAALGLAWLAARSIDGLTFRLAGVAVLGLVLPALLLEVAALTGTRRRR</sequence>
<reference evidence="3" key="1">
    <citation type="submission" date="2022-06" db="EMBL/GenBank/DDBJ databases">
        <title>Diverse halophilic archaea isolated from saline environments.</title>
        <authorList>
            <person name="Cui H.-L."/>
        </authorList>
    </citation>
    <scope>NUCLEOTIDE SEQUENCE</scope>
    <source>
        <strain evidence="3">WLHS1</strain>
    </source>
</reference>
<name>A0A9E7SW52_9EURY</name>
<feature type="transmembrane region" description="Helical" evidence="2">
    <location>
        <begin position="33"/>
        <end position="58"/>
    </location>
</feature>
<keyword evidence="2" id="KW-0472">Membrane</keyword>
<feature type="compositionally biased region" description="Basic and acidic residues" evidence="1">
    <location>
        <begin position="14"/>
        <end position="23"/>
    </location>
</feature>
<keyword evidence="2" id="KW-1133">Transmembrane helix</keyword>
<dbReference type="Proteomes" id="UP001056855">
    <property type="component" value="Chromosome"/>
</dbReference>